<proteinExistence type="predicted"/>
<reference evidence="2" key="1">
    <citation type="submission" date="2023-07" db="EMBL/GenBank/DDBJ databases">
        <authorList>
            <person name="Kim M."/>
        </authorList>
    </citation>
    <scope>NUCLEOTIDE SEQUENCE</scope>
    <source>
        <strain evidence="2">BIUV-7</strain>
    </source>
</reference>
<keyword evidence="3" id="KW-1185">Reference proteome</keyword>
<feature type="transmembrane region" description="Helical" evidence="1">
    <location>
        <begin position="108"/>
        <end position="128"/>
    </location>
</feature>
<evidence type="ECO:0000313" key="3">
    <source>
        <dbReference type="Proteomes" id="UP001169764"/>
    </source>
</evidence>
<gene>
    <name evidence="2" type="ORF">Q4F19_17305</name>
</gene>
<keyword evidence="1" id="KW-0472">Membrane</keyword>
<accession>A0ABT8YCT5</accession>
<dbReference type="RefSeq" id="WP_303545230.1">
    <property type="nucleotide sequence ID" value="NZ_JAUOTP010000009.1"/>
</dbReference>
<name>A0ABT8YCT5_9SPHN</name>
<evidence type="ECO:0000256" key="1">
    <source>
        <dbReference type="SAM" id="Phobius"/>
    </source>
</evidence>
<evidence type="ECO:0000313" key="2">
    <source>
        <dbReference type="EMBL" id="MDO6416147.1"/>
    </source>
</evidence>
<dbReference type="Proteomes" id="UP001169764">
    <property type="component" value="Unassembled WGS sequence"/>
</dbReference>
<protein>
    <submittedName>
        <fullName evidence="2">Uncharacterized protein</fullName>
    </submittedName>
</protein>
<feature type="transmembrane region" description="Helical" evidence="1">
    <location>
        <begin position="30"/>
        <end position="49"/>
    </location>
</feature>
<organism evidence="2 3">
    <name type="scientific">Sphingomonas natans</name>
    <dbReference type="NCBI Taxonomy" id="3063330"/>
    <lineage>
        <taxon>Bacteria</taxon>
        <taxon>Pseudomonadati</taxon>
        <taxon>Pseudomonadota</taxon>
        <taxon>Alphaproteobacteria</taxon>
        <taxon>Sphingomonadales</taxon>
        <taxon>Sphingomonadaceae</taxon>
        <taxon>Sphingomonas</taxon>
    </lineage>
</organism>
<keyword evidence="1" id="KW-0812">Transmembrane</keyword>
<feature type="transmembrane region" description="Helical" evidence="1">
    <location>
        <begin position="6"/>
        <end position="21"/>
    </location>
</feature>
<sequence>MLYVLYFGFWAIFAFFAWWAWSRGGASERWAVGMMSAAALFTPLIGGAFNTHWHAPQLGILAVDCGLLVCLLTLAFYSRRFWPMSVASLQTMAVLTHPALWIDSTILPFGYALMQGFWSYPMMALVMIGARRHQLRRAAASERAGRGPAQGAA</sequence>
<dbReference type="EMBL" id="JAUOTP010000009">
    <property type="protein sequence ID" value="MDO6416147.1"/>
    <property type="molecule type" value="Genomic_DNA"/>
</dbReference>
<comment type="caution">
    <text evidence="2">The sequence shown here is derived from an EMBL/GenBank/DDBJ whole genome shotgun (WGS) entry which is preliminary data.</text>
</comment>
<keyword evidence="1" id="KW-1133">Transmembrane helix</keyword>
<feature type="transmembrane region" description="Helical" evidence="1">
    <location>
        <begin position="55"/>
        <end position="77"/>
    </location>
</feature>